<dbReference type="AlphaFoldDB" id="A0A8R2QZF7"/>
<dbReference type="EnsemblMetazoa" id="XM_038015244.1">
    <property type="protein sequence ID" value="XP_037871172.1"/>
    <property type="gene ID" value="LOC101740818"/>
</dbReference>
<dbReference type="Proteomes" id="UP000005204">
    <property type="component" value="Unassembled WGS sequence"/>
</dbReference>
<accession>A0A8R2QZF7</accession>
<organism evidence="1 2">
    <name type="scientific">Bombyx mori</name>
    <name type="common">Silk moth</name>
    <dbReference type="NCBI Taxonomy" id="7091"/>
    <lineage>
        <taxon>Eukaryota</taxon>
        <taxon>Metazoa</taxon>
        <taxon>Ecdysozoa</taxon>
        <taxon>Arthropoda</taxon>
        <taxon>Hexapoda</taxon>
        <taxon>Insecta</taxon>
        <taxon>Pterygota</taxon>
        <taxon>Neoptera</taxon>
        <taxon>Endopterygota</taxon>
        <taxon>Lepidoptera</taxon>
        <taxon>Glossata</taxon>
        <taxon>Ditrysia</taxon>
        <taxon>Bombycoidea</taxon>
        <taxon>Bombycidae</taxon>
        <taxon>Bombycinae</taxon>
        <taxon>Bombyx</taxon>
    </lineage>
</organism>
<proteinExistence type="predicted"/>
<protein>
    <submittedName>
        <fullName evidence="1">Uncharacterized protein</fullName>
    </submittedName>
</protein>
<reference evidence="1" key="2">
    <citation type="submission" date="2022-06" db="UniProtKB">
        <authorList>
            <consortium name="EnsemblMetazoa"/>
        </authorList>
    </citation>
    <scope>IDENTIFICATION</scope>
    <source>
        <strain evidence="1">p50T (Dazao)</strain>
    </source>
</reference>
<reference evidence="2" key="1">
    <citation type="journal article" date="2008" name="Insect Biochem. Mol. Biol.">
        <title>The genome of a lepidopteran model insect, the silkworm Bombyx mori.</title>
        <authorList>
            <consortium name="International Silkworm Genome Consortium"/>
        </authorList>
    </citation>
    <scope>NUCLEOTIDE SEQUENCE [LARGE SCALE GENOMIC DNA]</scope>
    <source>
        <strain evidence="2">p50T</strain>
    </source>
</reference>
<name>A0A8R2QZF7_BOMMO</name>
<evidence type="ECO:0000313" key="2">
    <source>
        <dbReference type="Proteomes" id="UP000005204"/>
    </source>
</evidence>
<keyword evidence="2" id="KW-1185">Reference proteome</keyword>
<sequence>MLGSHGCSEILSLDKSCATRRRITEKEADTQCRQKIYPEIRYCKVLYVIYSKVKLLQNTDSTHYIKIKVGKSPLNWNYILIADFYWNIWNSKIMKHVCIIFHSDE</sequence>
<evidence type="ECO:0000313" key="1">
    <source>
        <dbReference type="EnsemblMetazoa" id="XP_037871172.1"/>
    </source>
</evidence>